<evidence type="ECO:0000313" key="2">
    <source>
        <dbReference type="EMBL" id="KAF4626512.1"/>
    </source>
</evidence>
<evidence type="ECO:0000256" key="1">
    <source>
        <dbReference type="SAM" id="Coils"/>
    </source>
</evidence>
<dbReference type="EMBL" id="JAAMPI010001139">
    <property type="protein sequence ID" value="KAF4626512.1"/>
    <property type="molecule type" value="Genomic_DNA"/>
</dbReference>
<feature type="coiled-coil region" evidence="1">
    <location>
        <begin position="337"/>
        <end position="368"/>
    </location>
</feature>
<keyword evidence="3" id="KW-1185">Reference proteome</keyword>
<name>A0A8H4RE50_9HELO</name>
<gene>
    <name evidence="2" type="ORF">G7Y89_g11653</name>
</gene>
<sequence>MDPYITLQHAIQRGDHDGIIMLLDYSCPLFPSRDLPDRFPAPSCDLSIRPPALTSMYESKDMIASDIVSKTIDLLGTHRRRLRDLAREFLTSKEQLELGVNNEVVLDASAVPVYDILVQIGINVPPFLRPYGQKSIYHSESLTVEVAEQLYKAGFRTLEARDDSVPSPMLFHALRVDYGSQGHIRRIIYTLIEWLLKHSLIPIYDEMGLQRRILHALSRQVAIDQANLYQAGEISLFARLNDVCGSLTADSCSCFCSSYGCMPIHTFLKTLLNYYYTLQDRKHSLKLWIDLNSLRDSVIEVYYAEVCRFEIFNRLGMAHTCCKEDRSVWGRSSCPLTNEERQELHEEDAELREQLEDLLQTYKKTLNRAFRYS</sequence>
<keyword evidence="1" id="KW-0175">Coiled coil</keyword>
<accession>A0A8H4RE50</accession>
<organism evidence="2 3">
    <name type="scientific">Cudoniella acicularis</name>
    <dbReference type="NCBI Taxonomy" id="354080"/>
    <lineage>
        <taxon>Eukaryota</taxon>
        <taxon>Fungi</taxon>
        <taxon>Dikarya</taxon>
        <taxon>Ascomycota</taxon>
        <taxon>Pezizomycotina</taxon>
        <taxon>Leotiomycetes</taxon>
        <taxon>Helotiales</taxon>
        <taxon>Tricladiaceae</taxon>
        <taxon>Cudoniella</taxon>
    </lineage>
</organism>
<proteinExistence type="predicted"/>
<evidence type="ECO:0000313" key="3">
    <source>
        <dbReference type="Proteomes" id="UP000566819"/>
    </source>
</evidence>
<protein>
    <submittedName>
        <fullName evidence="2">Uncharacterized protein</fullName>
    </submittedName>
</protein>
<dbReference type="AlphaFoldDB" id="A0A8H4RE50"/>
<dbReference type="Proteomes" id="UP000566819">
    <property type="component" value="Unassembled WGS sequence"/>
</dbReference>
<reference evidence="2 3" key="1">
    <citation type="submission" date="2020-03" db="EMBL/GenBank/DDBJ databases">
        <title>Draft Genome Sequence of Cudoniella acicularis.</title>
        <authorList>
            <person name="Buettner E."/>
            <person name="Kellner H."/>
        </authorList>
    </citation>
    <scope>NUCLEOTIDE SEQUENCE [LARGE SCALE GENOMIC DNA]</scope>
    <source>
        <strain evidence="2 3">DSM 108380</strain>
    </source>
</reference>
<comment type="caution">
    <text evidence="2">The sequence shown here is derived from an EMBL/GenBank/DDBJ whole genome shotgun (WGS) entry which is preliminary data.</text>
</comment>
<dbReference type="OrthoDB" id="5422117at2759"/>